<dbReference type="GO" id="GO:0051301">
    <property type="term" value="P:cell division"/>
    <property type="evidence" value="ECO:0007669"/>
    <property type="project" value="UniProtKB-KW"/>
</dbReference>
<proteinExistence type="inferred from homology"/>
<keyword evidence="8" id="KW-0131">Cell cycle</keyword>
<dbReference type="SUPFAM" id="SSF53623">
    <property type="entry name" value="MurD-like peptide ligases, catalytic domain"/>
    <property type="match status" value="1"/>
</dbReference>
<comment type="subcellular location">
    <subcellularLocation>
        <location evidence="1">Cytoplasm</location>
    </subcellularLocation>
</comment>
<dbReference type="PANTHER" id="PTHR43692:SF1">
    <property type="entry name" value="UDP-N-ACETYLMURAMOYLALANINE--D-GLUTAMATE LIGASE"/>
    <property type="match status" value="1"/>
</dbReference>
<evidence type="ECO:0000256" key="7">
    <source>
        <dbReference type="ARBA" id="ARBA00022840"/>
    </source>
</evidence>
<dbReference type="Pfam" id="PF02875">
    <property type="entry name" value="Mur_ligase_C"/>
    <property type="match status" value="1"/>
</dbReference>
<dbReference type="GO" id="GO:0008764">
    <property type="term" value="F:UDP-N-acetylmuramoylalanine-D-glutamate ligase activity"/>
    <property type="evidence" value="ECO:0007669"/>
    <property type="project" value="UniProtKB-EC"/>
</dbReference>
<organism evidence="11">
    <name type="scientific">mine drainage metagenome</name>
    <dbReference type="NCBI Taxonomy" id="410659"/>
    <lineage>
        <taxon>unclassified sequences</taxon>
        <taxon>metagenomes</taxon>
        <taxon>ecological metagenomes</taxon>
    </lineage>
</organism>
<dbReference type="NCBIfam" id="TIGR01087">
    <property type="entry name" value="murD"/>
    <property type="match status" value="1"/>
</dbReference>
<dbReference type="GO" id="GO:0005737">
    <property type="term" value="C:cytoplasm"/>
    <property type="evidence" value="ECO:0007669"/>
    <property type="project" value="UniProtKB-SubCell"/>
</dbReference>
<dbReference type="EC" id="6.3.2.9" evidence="11"/>
<evidence type="ECO:0000256" key="4">
    <source>
        <dbReference type="ARBA" id="ARBA00022598"/>
    </source>
</evidence>
<dbReference type="InterPro" id="IPR018109">
    <property type="entry name" value="Folylpolyglutamate_synth_CS"/>
</dbReference>
<gene>
    <name evidence="11" type="ORF">CARN2_3709</name>
</gene>
<evidence type="ECO:0000256" key="6">
    <source>
        <dbReference type="ARBA" id="ARBA00022741"/>
    </source>
</evidence>
<protein>
    <submittedName>
        <fullName evidence="11">Putative UDP-N-acetylmuramoylalanine--D-glutamate ligase (UDP-N-acetylmuramoyl-L-alanyl-D-glutamate synthetase) (D-glutamic acid-adding enzyme) MurD</fullName>
        <ecNumber evidence="11">6.3.2.9</ecNumber>
    </submittedName>
</protein>
<dbReference type="Gene3D" id="3.90.190.20">
    <property type="entry name" value="Mur ligase, C-terminal domain"/>
    <property type="match status" value="1"/>
</dbReference>
<dbReference type="PANTHER" id="PTHR43692">
    <property type="entry name" value="UDP-N-ACETYLMURAMOYLALANINE--D-GLUTAMATE LIGASE"/>
    <property type="match status" value="1"/>
</dbReference>
<dbReference type="EMBL" id="CABM01000049">
    <property type="protein sequence ID" value="CBH98233.1"/>
    <property type="molecule type" value="Genomic_DNA"/>
</dbReference>
<reference evidence="11" key="1">
    <citation type="submission" date="2009-10" db="EMBL/GenBank/DDBJ databases">
        <title>Diversity of trophic interactions inside an arsenic-rich microbial ecosystem.</title>
        <authorList>
            <person name="Bertin P.N."/>
            <person name="Heinrich-Salmeron A."/>
            <person name="Pelletier E."/>
            <person name="Goulhen-Chollet F."/>
            <person name="Arsene-Ploetze F."/>
            <person name="Gallien S."/>
            <person name="Calteau A."/>
            <person name="Vallenet D."/>
            <person name="Casiot C."/>
            <person name="Chane-Woon-Ming B."/>
            <person name="Giloteaux L."/>
            <person name="Barakat M."/>
            <person name="Bonnefoy V."/>
            <person name="Bruneel O."/>
            <person name="Chandler M."/>
            <person name="Cleiss J."/>
            <person name="Duran R."/>
            <person name="Elbaz-Poulichet F."/>
            <person name="Fonknechten N."/>
            <person name="Lauga B."/>
            <person name="Mornico D."/>
            <person name="Ortet P."/>
            <person name="Schaeffer C."/>
            <person name="Siguier P."/>
            <person name="Alexander Thil Smith A."/>
            <person name="Van Dorsselaer A."/>
            <person name="Weissenbach J."/>
            <person name="Medigue C."/>
            <person name="Le Paslier D."/>
        </authorList>
    </citation>
    <scope>NUCLEOTIDE SEQUENCE</scope>
</reference>
<dbReference type="InterPro" id="IPR004101">
    <property type="entry name" value="Mur_ligase_C"/>
</dbReference>
<evidence type="ECO:0000313" key="11">
    <source>
        <dbReference type="EMBL" id="CBH98233.1"/>
    </source>
</evidence>
<accession>E6PTH6</accession>
<evidence type="ECO:0000256" key="3">
    <source>
        <dbReference type="ARBA" id="ARBA00022490"/>
    </source>
</evidence>
<dbReference type="GO" id="GO:0004326">
    <property type="term" value="F:tetrahydrofolylpolyglutamate synthase activity"/>
    <property type="evidence" value="ECO:0007669"/>
    <property type="project" value="InterPro"/>
</dbReference>
<dbReference type="Pfam" id="PF21799">
    <property type="entry name" value="MurD-like_N"/>
    <property type="match status" value="1"/>
</dbReference>
<dbReference type="SUPFAM" id="SSF51984">
    <property type="entry name" value="MurCD N-terminal domain"/>
    <property type="match status" value="1"/>
</dbReference>
<keyword evidence="5" id="KW-0132">Cell division</keyword>
<sequence length="510" mass="53194">MNLRDRTVLVLGLGVSGLAMARWCARQGAVVRVADSRRQPPQLEALCAELPQAMVHAGGIDAGLLDGVELLCVSPGIAPSDAAFGPLLAAARANGVDAVTELGLFSAALRELQQAQGYAPSLLAITGTNGKTTVTALTAHLLQGAGVDAVAVGNIGPAMLDVLAERLDAGRLPAAWVLELSSFQLHGADDLAATAATVLNVTQDHLDWHGDMRAYAADKARIFGPLPWTLTQPPGLMLLNRDDPQVLGMGREGRKLQTFGLDAPARAGDWGIAVEHGVAWLARAQDVETEETQARMSKRRGKAQPPAIDLPVSLQMLMPADALRIQGRHNWANALAALALACSTGTALAPMLHALRSYRGEPHRMQSLGVIEGVEWIEDSKGTNVGATVAALTGLDRPVVLIAGGDGKGQDFAPLAAAARGRVRAAVLIGRDAGRIAQALEGVCPTEQMASLELATQRVAELAGAGDVALLSPACASLDMFRNYAHRAEVFTACVAELAHAHGVMLEAAS</sequence>
<dbReference type="Gene3D" id="3.40.1190.10">
    <property type="entry name" value="Mur-like, catalytic domain"/>
    <property type="match status" value="1"/>
</dbReference>
<comment type="pathway">
    <text evidence="2">Cell wall biogenesis; peptidoglycan biosynthesis.</text>
</comment>
<dbReference type="UniPathway" id="UPA00219"/>
<dbReference type="InterPro" id="IPR036565">
    <property type="entry name" value="Mur-like_cat_sf"/>
</dbReference>
<dbReference type="SUPFAM" id="SSF53244">
    <property type="entry name" value="MurD-like peptide ligases, peptide-binding domain"/>
    <property type="match status" value="1"/>
</dbReference>
<name>E6PTH6_9ZZZZ</name>
<dbReference type="AlphaFoldDB" id="E6PTH6"/>
<evidence type="ECO:0000259" key="9">
    <source>
        <dbReference type="Pfam" id="PF02875"/>
    </source>
</evidence>
<keyword evidence="4 11" id="KW-0436">Ligase</keyword>
<feature type="domain" description="Mur ligase C-terminal" evidence="9">
    <location>
        <begin position="363"/>
        <end position="475"/>
    </location>
</feature>
<evidence type="ECO:0000256" key="8">
    <source>
        <dbReference type="ARBA" id="ARBA00023306"/>
    </source>
</evidence>
<dbReference type="GO" id="GO:0008360">
    <property type="term" value="P:regulation of cell shape"/>
    <property type="evidence" value="ECO:0007669"/>
    <property type="project" value="InterPro"/>
</dbReference>
<dbReference type="Gene3D" id="3.40.50.720">
    <property type="entry name" value="NAD(P)-binding Rossmann-like Domain"/>
    <property type="match status" value="1"/>
</dbReference>
<comment type="caution">
    <text evidence="11">The sequence shown here is derived from an EMBL/GenBank/DDBJ whole genome shotgun (WGS) entry which is preliminary data.</text>
</comment>
<dbReference type="InterPro" id="IPR013221">
    <property type="entry name" value="Mur_ligase_cen"/>
</dbReference>
<evidence type="ECO:0000256" key="5">
    <source>
        <dbReference type="ARBA" id="ARBA00022618"/>
    </source>
</evidence>
<keyword evidence="7" id="KW-0067">ATP-binding</keyword>
<dbReference type="Pfam" id="PF08245">
    <property type="entry name" value="Mur_ligase_M"/>
    <property type="match status" value="1"/>
</dbReference>
<keyword evidence="6" id="KW-0547">Nucleotide-binding</keyword>
<keyword evidence="3" id="KW-0963">Cytoplasm</keyword>
<dbReference type="GO" id="GO:0005524">
    <property type="term" value="F:ATP binding"/>
    <property type="evidence" value="ECO:0007669"/>
    <property type="project" value="UniProtKB-KW"/>
</dbReference>
<feature type="domain" description="Mur ligase central" evidence="10">
    <location>
        <begin position="125"/>
        <end position="341"/>
    </location>
</feature>
<dbReference type="HAMAP" id="MF_00639">
    <property type="entry name" value="MurD"/>
    <property type="match status" value="1"/>
</dbReference>
<dbReference type="InterPro" id="IPR005762">
    <property type="entry name" value="MurD"/>
</dbReference>
<dbReference type="PROSITE" id="PS01011">
    <property type="entry name" value="FOLYLPOLYGLU_SYNT_1"/>
    <property type="match status" value="1"/>
</dbReference>
<evidence type="ECO:0000256" key="1">
    <source>
        <dbReference type="ARBA" id="ARBA00004496"/>
    </source>
</evidence>
<evidence type="ECO:0000259" key="10">
    <source>
        <dbReference type="Pfam" id="PF08245"/>
    </source>
</evidence>
<dbReference type="InterPro" id="IPR036615">
    <property type="entry name" value="Mur_ligase_C_dom_sf"/>
</dbReference>
<dbReference type="GO" id="GO:0009252">
    <property type="term" value="P:peptidoglycan biosynthetic process"/>
    <property type="evidence" value="ECO:0007669"/>
    <property type="project" value="UniProtKB-UniPathway"/>
</dbReference>
<evidence type="ECO:0000256" key="2">
    <source>
        <dbReference type="ARBA" id="ARBA00004752"/>
    </source>
</evidence>